<feature type="domain" description="AB hydrolase-1" evidence="3">
    <location>
        <begin position="44"/>
        <end position="300"/>
    </location>
</feature>
<evidence type="ECO:0000256" key="1">
    <source>
        <dbReference type="ARBA" id="ARBA00022801"/>
    </source>
</evidence>
<dbReference type="RefSeq" id="XP_017999834.1">
    <property type="nucleotide sequence ID" value="XM_018140150.1"/>
</dbReference>
<dbReference type="InterPro" id="IPR000639">
    <property type="entry name" value="Epox_hydrolase-like"/>
</dbReference>
<evidence type="ECO:0000259" key="3">
    <source>
        <dbReference type="Pfam" id="PF12697"/>
    </source>
</evidence>
<evidence type="ECO:0000313" key="5">
    <source>
        <dbReference type="Proteomes" id="UP000038010"/>
    </source>
</evidence>
<comment type="caution">
    <text evidence="4">The sequence shown here is derived from an EMBL/GenBank/DDBJ whole genome shotgun (WGS) entry which is preliminary data.</text>
</comment>
<dbReference type="PRINTS" id="PR00412">
    <property type="entry name" value="EPOXHYDRLASE"/>
</dbReference>
<evidence type="ECO:0000256" key="2">
    <source>
        <dbReference type="ARBA" id="ARBA00038334"/>
    </source>
</evidence>
<dbReference type="VEuPathDB" id="FungiDB:AB675_11316"/>
<dbReference type="Gene3D" id="3.40.50.1820">
    <property type="entry name" value="alpha/beta hydrolase"/>
    <property type="match status" value="1"/>
</dbReference>
<dbReference type="AlphaFoldDB" id="A0A0N0NLZ5"/>
<dbReference type="SUPFAM" id="SSF53474">
    <property type="entry name" value="alpha/beta-Hydrolases"/>
    <property type="match status" value="1"/>
</dbReference>
<protein>
    <submittedName>
        <fullName evidence="4">Fluoroacetate dehalogenase</fullName>
    </submittedName>
</protein>
<dbReference type="InterPro" id="IPR029058">
    <property type="entry name" value="AB_hydrolase_fold"/>
</dbReference>
<evidence type="ECO:0000313" key="4">
    <source>
        <dbReference type="EMBL" id="KPI39871.1"/>
    </source>
</evidence>
<reference evidence="4 5" key="1">
    <citation type="submission" date="2015-06" db="EMBL/GenBank/DDBJ databases">
        <title>Draft genome of the ant-associated black yeast Phialophora attae CBS 131958.</title>
        <authorList>
            <person name="Moreno L.F."/>
            <person name="Stielow B.J."/>
            <person name="de Hoog S."/>
            <person name="Vicente V.A."/>
            <person name="Weiss V.A."/>
            <person name="de Vries M."/>
            <person name="Cruz L.M."/>
            <person name="Souza E.M."/>
        </authorList>
    </citation>
    <scope>NUCLEOTIDE SEQUENCE [LARGE SCALE GENOMIC DNA]</scope>
    <source>
        <strain evidence="4 5">CBS 131958</strain>
    </source>
</reference>
<sequence>MAAIKTQECFASHGLKHNVTKTHGGSEVHSYTSDLGSDSAILTLIHGWPQSAYEWRYLVPLLNNKISLFVPELPGYGISTPQKQNDKGAIGATLLEALVGVFGPNRRVILGGHDRGGHICHRLAVDVDRYPIKALGTIILEVVPISVQWRVCNNPKVASQLFHWPFMANVETAVGMIQSYGAAKWIRSANERVAGPSEIGKARVAADNANDIYAELLSSEEATRYTCEDYRAGAQEDVTEEESDQQAGRKINIPTLVVYSKSRFGDTMDCEAEWREWVADGVDYECVGVGDERGHYLPEEAYEVIDELMTKFVNKLAP</sequence>
<keyword evidence="5" id="KW-1185">Reference proteome</keyword>
<name>A0A0N0NLZ5_9EURO</name>
<dbReference type="Proteomes" id="UP000038010">
    <property type="component" value="Unassembled WGS sequence"/>
</dbReference>
<organism evidence="4 5">
    <name type="scientific">Cyphellophora attinorum</name>
    <dbReference type="NCBI Taxonomy" id="1664694"/>
    <lineage>
        <taxon>Eukaryota</taxon>
        <taxon>Fungi</taxon>
        <taxon>Dikarya</taxon>
        <taxon>Ascomycota</taxon>
        <taxon>Pezizomycotina</taxon>
        <taxon>Eurotiomycetes</taxon>
        <taxon>Chaetothyriomycetidae</taxon>
        <taxon>Chaetothyriales</taxon>
        <taxon>Cyphellophoraceae</taxon>
        <taxon>Cyphellophora</taxon>
    </lineage>
</organism>
<comment type="similarity">
    <text evidence="2">Belongs to the AB hydrolase superfamily. Epoxide hydrolase family.</text>
</comment>
<dbReference type="PANTHER" id="PTHR43329">
    <property type="entry name" value="EPOXIDE HYDROLASE"/>
    <property type="match status" value="1"/>
</dbReference>
<keyword evidence="1" id="KW-0378">Hydrolase</keyword>
<proteinExistence type="inferred from homology"/>
<dbReference type="GeneID" id="28732030"/>
<dbReference type="OrthoDB" id="284184at2759"/>
<dbReference type="InterPro" id="IPR000073">
    <property type="entry name" value="AB_hydrolase_1"/>
</dbReference>
<dbReference type="STRING" id="1664694.A0A0N0NLZ5"/>
<dbReference type="Pfam" id="PF12697">
    <property type="entry name" value="Abhydrolase_6"/>
    <property type="match status" value="1"/>
</dbReference>
<dbReference type="GO" id="GO:0016787">
    <property type="term" value="F:hydrolase activity"/>
    <property type="evidence" value="ECO:0007669"/>
    <property type="project" value="UniProtKB-KW"/>
</dbReference>
<accession>A0A0N0NLZ5</accession>
<dbReference type="EMBL" id="LFJN01000013">
    <property type="protein sequence ID" value="KPI39871.1"/>
    <property type="molecule type" value="Genomic_DNA"/>
</dbReference>
<gene>
    <name evidence="4" type="ORF">AB675_11316</name>
</gene>